<protein>
    <recommendedName>
        <fullName evidence="3">ChrR-like cupin domain-containing protein</fullName>
    </recommendedName>
</protein>
<dbReference type="AlphaFoldDB" id="A0A538SYQ0"/>
<feature type="region of interest" description="Disordered" evidence="1">
    <location>
        <begin position="172"/>
        <end position="196"/>
    </location>
</feature>
<evidence type="ECO:0000256" key="2">
    <source>
        <dbReference type="SAM" id="SignalP"/>
    </source>
</evidence>
<gene>
    <name evidence="4" type="ORF">E6K72_05140</name>
</gene>
<accession>A0A538SYQ0</accession>
<feature type="chain" id="PRO_5021930772" description="ChrR-like cupin domain-containing protein" evidence="2">
    <location>
        <begin position="20"/>
        <end position="196"/>
    </location>
</feature>
<evidence type="ECO:0000313" key="4">
    <source>
        <dbReference type="EMBL" id="TMQ56472.1"/>
    </source>
</evidence>
<feature type="signal peptide" evidence="2">
    <location>
        <begin position="1"/>
        <end position="19"/>
    </location>
</feature>
<dbReference type="CDD" id="cd06989">
    <property type="entry name" value="cupin_DRT102"/>
    <property type="match status" value="1"/>
</dbReference>
<sequence>MKRLFFATALIAVAGSALASTATTTAHPATKEPAHGLSTPADMKWGPAPPVFQAGAEMAVLEGNPAAQAPYVVRLKMPDGYKIMPHWHPTTENVTVISGTFHLGTGATFDEAKGMEMPTGAFGFIGPHMQHYAWTTGETIVQVHGMGPFKLRREMTRMTALVMRVCILTRHPPPISPARGTDKSRSEEARSGLTGH</sequence>
<feature type="compositionally biased region" description="Basic and acidic residues" evidence="1">
    <location>
        <begin position="180"/>
        <end position="190"/>
    </location>
</feature>
<dbReference type="Gene3D" id="2.60.120.10">
    <property type="entry name" value="Jelly Rolls"/>
    <property type="match status" value="1"/>
</dbReference>
<name>A0A538SYQ0_UNCEI</name>
<feature type="domain" description="ChrR-like cupin" evidence="3">
    <location>
        <begin position="39"/>
        <end position="148"/>
    </location>
</feature>
<dbReference type="InterPro" id="IPR014710">
    <property type="entry name" value="RmlC-like_jellyroll"/>
</dbReference>
<comment type="caution">
    <text evidence="4">The sequence shown here is derived from an EMBL/GenBank/DDBJ whole genome shotgun (WGS) entry which is preliminary data.</text>
</comment>
<proteinExistence type="predicted"/>
<dbReference type="EMBL" id="VBOS01000169">
    <property type="protein sequence ID" value="TMQ56472.1"/>
    <property type="molecule type" value="Genomic_DNA"/>
</dbReference>
<evidence type="ECO:0000256" key="1">
    <source>
        <dbReference type="SAM" id="MobiDB-lite"/>
    </source>
</evidence>
<dbReference type="InterPro" id="IPR025979">
    <property type="entry name" value="ChrR-like_cupin_dom"/>
</dbReference>
<reference evidence="4 5" key="1">
    <citation type="journal article" date="2019" name="Nat. Microbiol.">
        <title>Mediterranean grassland soil C-N compound turnover is dependent on rainfall and depth, and is mediated by genomically divergent microorganisms.</title>
        <authorList>
            <person name="Diamond S."/>
            <person name="Andeer P.F."/>
            <person name="Li Z."/>
            <person name="Crits-Christoph A."/>
            <person name="Burstein D."/>
            <person name="Anantharaman K."/>
            <person name="Lane K.R."/>
            <person name="Thomas B.C."/>
            <person name="Pan C."/>
            <person name="Northen T.R."/>
            <person name="Banfield J.F."/>
        </authorList>
    </citation>
    <scope>NUCLEOTIDE SEQUENCE [LARGE SCALE GENOMIC DNA]</scope>
    <source>
        <strain evidence="4">WS_2</strain>
    </source>
</reference>
<evidence type="ECO:0000259" key="3">
    <source>
        <dbReference type="Pfam" id="PF12973"/>
    </source>
</evidence>
<dbReference type="Proteomes" id="UP000317716">
    <property type="component" value="Unassembled WGS sequence"/>
</dbReference>
<dbReference type="Pfam" id="PF12973">
    <property type="entry name" value="Cupin_7"/>
    <property type="match status" value="1"/>
</dbReference>
<dbReference type="InterPro" id="IPR011051">
    <property type="entry name" value="RmlC_Cupin_sf"/>
</dbReference>
<organism evidence="4 5">
    <name type="scientific">Eiseniibacteriota bacterium</name>
    <dbReference type="NCBI Taxonomy" id="2212470"/>
    <lineage>
        <taxon>Bacteria</taxon>
        <taxon>Candidatus Eiseniibacteriota</taxon>
    </lineage>
</organism>
<dbReference type="SUPFAM" id="SSF51182">
    <property type="entry name" value="RmlC-like cupins"/>
    <property type="match status" value="1"/>
</dbReference>
<keyword evidence="2" id="KW-0732">Signal</keyword>
<evidence type="ECO:0000313" key="5">
    <source>
        <dbReference type="Proteomes" id="UP000317716"/>
    </source>
</evidence>